<dbReference type="GO" id="GO:0004672">
    <property type="term" value="F:protein kinase activity"/>
    <property type="evidence" value="ECO:0007669"/>
    <property type="project" value="InterPro"/>
</dbReference>
<dbReference type="InterPro" id="IPR001611">
    <property type="entry name" value="Leu-rich_rpt"/>
</dbReference>
<dbReference type="GO" id="GO:0006952">
    <property type="term" value="P:defense response"/>
    <property type="evidence" value="ECO:0007669"/>
    <property type="project" value="UniProtKB-ARBA"/>
</dbReference>
<keyword evidence="10" id="KW-0808">Transferase</keyword>
<dbReference type="InterPro" id="IPR013210">
    <property type="entry name" value="LRR_N_plant-typ"/>
</dbReference>
<dbReference type="SUPFAM" id="SSF56112">
    <property type="entry name" value="Protein kinase-like (PK-like)"/>
    <property type="match status" value="1"/>
</dbReference>
<keyword evidence="10" id="KW-0418">Kinase</keyword>
<evidence type="ECO:0000256" key="8">
    <source>
        <dbReference type="SAM" id="Phobius"/>
    </source>
</evidence>
<keyword evidence="5" id="KW-0677">Repeat</keyword>
<proteinExistence type="predicted"/>
<evidence type="ECO:0000313" key="11">
    <source>
        <dbReference type="Proteomes" id="UP001237642"/>
    </source>
</evidence>
<dbReference type="Pfam" id="PF00069">
    <property type="entry name" value="Pkinase"/>
    <property type="match status" value="1"/>
</dbReference>
<accession>A0AAD8HYF2</accession>
<dbReference type="FunFam" id="3.80.10.10:FF:000400">
    <property type="entry name" value="Nuclear pore complex protein NUP107"/>
    <property type="match status" value="1"/>
</dbReference>
<dbReference type="GO" id="GO:0099402">
    <property type="term" value="P:plant organ development"/>
    <property type="evidence" value="ECO:0007669"/>
    <property type="project" value="UniProtKB-ARBA"/>
</dbReference>
<comment type="caution">
    <text evidence="10">The sequence shown here is derived from an EMBL/GenBank/DDBJ whole genome shotgun (WGS) entry which is preliminary data.</text>
</comment>
<evidence type="ECO:0000313" key="10">
    <source>
        <dbReference type="EMBL" id="KAK1375804.1"/>
    </source>
</evidence>
<evidence type="ECO:0000256" key="3">
    <source>
        <dbReference type="ARBA" id="ARBA00022692"/>
    </source>
</evidence>
<dbReference type="GO" id="GO:0005524">
    <property type="term" value="F:ATP binding"/>
    <property type="evidence" value="ECO:0007669"/>
    <property type="project" value="InterPro"/>
</dbReference>
<dbReference type="SMART" id="SM00220">
    <property type="entry name" value="S_TKc"/>
    <property type="match status" value="1"/>
</dbReference>
<feature type="transmembrane region" description="Helical" evidence="8">
    <location>
        <begin position="575"/>
        <end position="601"/>
    </location>
</feature>
<feature type="domain" description="Protein kinase" evidence="9">
    <location>
        <begin position="584"/>
        <end position="903"/>
    </location>
</feature>
<dbReference type="Pfam" id="PF08263">
    <property type="entry name" value="LRRNT_2"/>
    <property type="match status" value="1"/>
</dbReference>
<keyword evidence="6 8" id="KW-1133">Transmembrane helix</keyword>
<comment type="subcellular location">
    <subcellularLocation>
        <location evidence="1">Membrane</location>
        <topology evidence="1">Single-pass membrane protein</topology>
    </subcellularLocation>
</comment>
<keyword evidence="4" id="KW-0732">Signal</keyword>
<keyword evidence="3 8" id="KW-0812">Transmembrane</keyword>
<name>A0AAD8HYF2_9APIA</name>
<dbReference type="InterPro" id="IPR055414">
    <property type="entry name" value="LRR_R13L4/SHOC2-like"/>
</dbReference>
<dbReference type="PROSITE" id="PS50011">
    <property type="entry name" value="PROTEIN_KINASE_DOM"/>
    <property type="match status" value="1"/>
</dbReference>
<reference evidence="10" key="2">
    <citation type="submission" date="2023-05" db="EMBL/GenBank/DDBJ databases">
        <authorList>
            <person name="Schelkunov M.I."/>
        </authorList>
    </citation>
    <scope>NUCLEOTIDE SEQUENCE</scope>
    <source>
        <strain evidence="10">Hsosn_3</strain>
        <tissue evidence="10">Leaf</tissue>
    </source>
</reference>
<evidence type="ECO:0000256" key="2">
    <source>
        <dbReference type="ARBA" id="ARBA00022614"/>
    </source>
</evidence>
<keyword evidence="2" id="KW-0433">Leucine-rich repeat</keyword>
<dbReference type="SUPFAM" id="SSF52075">
    <property type="entry name" value="Outer arm dynein light chain 1"/>
    <property type="match status" value="1"/>
</dbReference>
<evidence type="ECO:0000256" key="1">
    <source>
        <dbReference type="ARBA" id="ARBA00004167"/>
    </source>
</evidence>
<dbReference type="GO" id="GO:0009653">
    <property type="term" value="P:anatomical structure morphogenesis"/>
    <property type="evidence" value="ECO:0007669"/>
    <property type="project" value="UniProtKB-ARBA"/>
</dbReference>
<dbReference type="SUPFAM" id="SSF52058">
    <property type="entry name" value="L domain-like"/>
    <property type="match status" value="1"/>
</dbReference>
<evidence type="ECO:0000256" key="5">
    <source>
        <dbReference type="ARBA" id="ARBA00022737"/>
    </source>
</evidence>
<evidence type="ECO:0000256" key="6">
    <source>
        <dbReference type="ARBA" id="ARBA00022989"/>
    </source>
</evidence>
<dbReference type="InterPro" id="IPR053211">
    <property type="entry name" value="DNA_repair-toleration"/>
</dbReference>
<dbReference type="InterPro" id="IPR003591">
    <property type="entry name" value="Leu-rich_rpt_typical-subtyp"/>
</dbReference>
<reference evidence="10" key="1">
    <citation type="submission" date="2023-02" db="EMBL/GenBank/DDBJ databases">
        <title>Genome of toxic invasive species Heracleum sosnowskyi carries increased number of genes despite the absence of recent whole-genome duplications.</title>
        <authorList>
            <person name="Schelkunov M."/>
            <person name="Shtratnikova V."/>
            <person name="Makarenko M."/>
            <person name="Klepikova A."/>
            <person name="Omelchenko D."/>
            <person name="Novikova G."/>
            <person name="Obukhova E."/>
            <person name="Bogdanov V."/>
            <person name="Penin A."/>
            <person name="Logacheva M."/>
        </authorList>
    </citation>
    <scope>NUCLEOTIDE SEQUENCE</scope>
    <source>
        <strain evidence="10">Hsosn_3</strain>
        <tissue evidence="10">Leaf</tissue>
    </source>
</reference>
<dbReference type="EMBL" id="JAUIZM010000007">
    <property type="protein sequence ID" value="KAK1375804.1"/>
    <property type="molecule type" value="Genomic_DNA"/>
</dbReference>
<evidence type="ECO:0000259" key="9">
    <source>
        <dbReference type="PROSITE" id="PS50011"/>
    </source>
</evidence>
<dbReference type="PANTHER" id="PTHR48060">
    <property type="entry name" value="DNA DAMAGE-REPAIR/TOLERATION PROTEIN DRT100"/>
    <property type="match status" value="1"/>
</dbReference>
<sequence>MITHITLTICKYLKDYLLAVVHATFYACKEEIAIRAKKSEAFQRLQGIPCHNPKPVKRSVSGTYAFVPALNLLLSTLRFQTNTDQVTFESDLSPYWFKLTALNSLVSTNLQGKQYLYKYVETKIKSGTEFQNLLSIKSFIRDPFDFLSSWNSSTSFCNWKGITCDNSSHVTKVELSGKNISGTISESFFQLPFIQVIDLSNNQFEGGIPSEIPEEIGLFTSLKALDLGGNALVGKIPKSIINLTNLQYLTLASNELVGEIPSEIGLMKNLKLIYLGYNNLSGQIPVSLGELSSLNHLNLVSNNLTGEVPSSLGNLTNLEYFFLYLNSLSGSIPHSIFNLQRLKSLDFSDNLLSGEIPELIGQLNNLQILHLFSNNLTGKIPKSVTFLPHLQVLQLWSNKLSGELPQSLGHCTSLQRIRLQNNQFSGQLSSDFIRLPRVYFLDISGNKLSGRISERTWTMPELEMLNLSRNRFFGNLPDSFGSENLENVDLSENDFSGKIPPSFGNFSELVQLKLTYCLGKVESLVQVNISHNHFHGSLPSTGAFVAIKPSAVAGNNLCGGSTSGLWPCKGLKTSAWWFLLSCIVAALAVLGVSAFVILLLVRRKKMMNLQRMERSEDGSWELQFMHDKAYKSTTIDDILSSVRDENIIVRGKLGNSYVGKSSLATNMQFLINDISSISPSQVCEFYKLQHPNIAKLVAICMSAKGGYLVYEYVEGKILSEIIFKLSWENRKNIAVGIAKALKHVHSHCSPSTLACEISSDKIMVYEKDEPCLRLTFSGIASSMDTKCFLSSSAYISSESRETKGTTEKSNMYGFGLLLIELLTGRSSSSVELGGHESIVEWARYCYSDCHLETWVDPIIKASALNHHSQIVETMNLALQCTASDPVVRPCAKDLVKTLKRVMISSSCVLDIN</sequence>
<dbReference type="AlphaFoldDB" id="A0AAD8HYF2"/>
<gene>
    <name evidence="10" type="ORF">POM88_031997</name>
</gene>
<dbReference type="SMART" id="SM00369">
    <property type="entry name" value="LRR_TYP"/>
    <property type="match status" value="6"/>
</dbReference>
<evidence type="ECO:0000256" key="4">
    <source>
        <dbReference type="ARBA" id="ARBA00022729"/>
    </source>
</evidence>
<dbReference type="FunFam" id="3.80.10.10:FF:000095">
    <property type="entry name" value="LRR receptor-like serine/threonine-protein kinase GSO1"/>
    <property type="match status" value="1"/>
</dbReference>
<dbReference type="InterPro" id="IPR011009">
    <property type="entry name" value="Kinase-like_dom_sf"/>
</dbReference>
<organism evidence="10 11">
    <name type="scientific">Heracleum sosnowskyi</name>
    <dbReference type="NCBI Taxonomy" id="360622"/>
    <lineage>
        <taxon>Eukaryota</taxon>
        <taxon>Viridiplantae</taxon>
        <taxon>Streptophyta</taxon>
        <taxon>Embryophyta</taxon>
        <taxon>Tracheophyta</taxon>
        <taxon>Spermatophyta</taxon>
        <taxon>Magnoliopsida</taxon>
        <taxon>eudicotyledons</taxon>
        <taxon>Gunneridae</taxon>
        <taxon>Pentapetalae</taxon>
        <taxon>asterids</taxon>
        <taxon>campanulids</taxon>
        <taxon>Apiales</taxon>
        <taxon>Apiaceae</taxon>
        <taxon>Apioideae</taxon>
        <taxon>apioid superclade</taxon>
        <taxon>Tordylieae</taxon>
        <taxon>Tordyliinae</taxon>
        <taxon>Heracleum</taxon>
    </lineage>
</organism>
<protein>
    <submittedName>
        <fullName evidence="10">Inactive LRR receptor-like protein kinase</fullName>
    </submittedName>
</protein>
<dbReference type="GO" id="GO:0016020">
    <property type="term" value="C:membrane"/>
    <property type="evidence" value="ECO:0007669"/>
    <property type="project" value="UniProtKB-SubCell"/>
</dbReference>
<dbReference type="Pfam" id="PF23598">
    <property type="entry name" value="LRR_14"/>
    <property type="match status" value="1"/>
</dbReference>
<dbReference type="Gene3D" id="1.10.510.10">
    <property type="entry name" value="Transferase(Phosphotransferase) domain 1"/>
    <property type="match status" value="1"/>
</dbReference>
<dbReference type="InterPro" id="IPR000719">
    <property type="entry name" value="Prot_kinase_dom"/>
</dbReference>
<keyword evidence="10" id="KW-0675">Receptor</keyword>
<keyword evidence="7 8" id="KW-0472">Membrane</keyword>
<dbReference type="Proteomes" id="UP001237642">
    <property type="component" value="Unassembled WGS sequence"/>
</dbReference>
<evidence type="ECO:0000256" key="7">
    <source>
        <dbReference type="ARBA" id="ARBA00023136"/>
    </source>
</evidence>
<dbReference type="Gene3D" id="3.80.10.10">
    <property type="entry name" value="Ribonuclease Inhibitor"/>
    <property type="match status" value="2"/>
</dbReference>
<dbReference type="InterPro" id="IPR032675">
    <property type="entry name" value="LRR_dom_sf"/>
</dbReference>
<dbReference type="PANTHER" id="PTHR48060:SF24">
    <property type="entry name" value="NON-SPECIFIC SERINE_THREONINE PROTEIN KINASE"/>
    <property type="match status" value="1"/>
</dbReference>
<dbReference type="GO" id="GO:0051707">
    <property type="term" value="P:response to other organism"/>
    <property type="evidence" value="ECO:0007669"/>
    <property type="project" value="UniProtKB-ARBA"/>
</dbReference>
<dbReference type="Pfam" id="PF00560">
    <property type="entry name" value="LRR_1"/>
    <property type="match status" value="2"/>
</dbReference>
<dbReference type="Pfam" id="PF13855">
    <property type="entry name" value="LRR_8"/>
    <property type="match status" value="1"/>
</dbReference>
<keyword evidence="11" id="KW-1185">Reference proteome</keyword>